<dbReference type="Pfam" id="PF00072">
    <property type="entry name" value="Response_reg"/>
    <property type="match status" value="1"/>
</dbReference>
<dbReference type="PANTHER" id="PTHR37299:SF1">
    <property type="entry name" value="STAGE 0 SPORULATION PROTEIN A HOMOLOG"/>
    <property type="match status" value="1"/>
</dbReference>
<evidence type="ECO:0000256" key="2">
    <source>
        <dbReference type="ARBA" id="ARBA00024867"/>
    </source>
</evidence>
<name>A0A9X8WRV2_CLODI</name>
<evidence type="ECO:0000259" key="5">
    <source>
        <dbReference type="PROSITE" id="PS50930"/>
    </source>
</evidence>
<comment type="caution">
    <text evidence="6">The sequence shown here is derived from an EMBL/GenBank/DDBJ whole genome shotgun (WGS) entry which is preliminary data.</text>
</comment>
<organism evidence="6 7">
    <name type="scientific">Clostridioides difficile</name>
    <name type="common">Peptoclostridium difficile</name>
    <dbReference type="NCBI Taxonomy" id="1496"/>
    <lineage>
        <taxon>Bacteria</taxon>
        <taxon>Bacillati</taxon>
        <taxon>Bacillota</taxon>
        <taxon>Clostridia</taxon>
        <taxon>Peptostreptococcales</taxon>
        <taxon>Peptostreptococcaceae</taxon>
        <taxon>Clostridioides</taxon>
    </lineage>
</organism>
<sequence length="234" mass="27928">MFKIIICEDEEIQRKIMFEYIEIFFKKDIEYEIICFNNGEELINNYIKADIIFMDIGLKGINGLETAKEIRKIDKDVVIIFATAFVSYATEGYDVRAFSYLLKPIAYNSFEKIMSKYFIERSEEKKLIEFKIKDETKVIKLEEIICIESLGKYIKIHTKTESFFTAIKIKRIEEKLSSKIFFRCHKSFLINLLEVRNYNRKEVILGDRKIKATISYRKYNNFKKSLTSFLCDRF</sequence>
<keyword evidence="3" id="KW-0597">Phosphoprotein</keyword>
<evidence type="ECO:0000259" key="4">
    <source>
        <dbReference type="PROSITE" id="PS50110"/>
    </source>
</evidence>
<dbReference type="PROSITE" id="PS50110">
    <property type="entry name" value="RESPONSE_REGULATORY"/>
    <property type="match status" value="1"/>
</dbReference>
<dbReference type="InterPro" id="IPR001789">
    <property type="entry name" value="Sig_transdc_resp-reg_receiver"/>
</dbReference>
<dbReference type="SMART" id="SM00850">
    <property type="entry name" value="LytTR"/>
    <property type="match status" value="1"/>
</dbReference>
<dbReference type="InterPro" id="IPR046947">
    <property type="entry name" value="LytR-like"/>
</dbReference>
<dbReference type="SUPFAM" id="SSF52172">
    <property type="entry name" value="CheY-like"/>
    <property type="match status" value="1"/>
</dbReference>
<dbReference type="InterPro" id="IPR011006">
    <property type="entry name" value="CheY-like_superfamily"/>
</dbReference>
<dbReference type="Gene3D" id="2.40.50.1020">
    <property type="entry name" value="LytTr DNA-binding domain"/>
    <property type="match status" value="1"/>
</dbReference>
<evidence type="ECO:0000256" key="3">
    <source>
        <dbReference type="PROSITE-ProRule" id="PRU00169"/>
    </source>
</evidence>
<dbReference type="PROSITE" id="PS50930">
    <property type="entry name" value="HTH_LYTTR"/>
    <property type="match status" value="1"/>
</dbReference>
<accession>A0A9X8WRV2</accession>
<dbReference type="Pfam" id="PF04397">
    <property type="entry name" value="LytTR"/>
    <property type="match status" value="1"/>
</dbReference>
<dbReference type="InterPro" id="IPR007492">
    <property type="entry name" value="LytTR_DNA-bd_dom"/>
</dbReference>
<dbReference type="Proteomes" id="UP000189137">
    <property type="component" value="Unassembled WGS sequence"/>
</dbReference>
<dbReference type="GO" id="GO:0003677">
    <property type="term" value="F:DNA binding"/>
    <property type="evidence" value="ECO:0007669"/>
    <property type="project" value="InterPro"/>
</dbReference>
<comment type="function">
    <text evidence="2">May play the central regulatory role in sporulation. It may be an element of the effector pathway responsible for the activation of sporulation genes in response to nutritional stress. Spo0A may act in concert with spo0H (a sigma factor) to control the expression of some genes that are critical to the sporulation process.</text>
</comment>
<evidence type="ECO:0000313" key="6">
    <source>
        <dbReference type="EMBL" id="SJT01024.1"/>
    </source>
</evidence>
<reference evidence="6 7" key="1">
    <citation type="submission" date="2017-02" db="EMBL/GenBank/DDBJ databases">
        <authorList>
            <consortium name="Pathogen Informatics"/>
        </authorList>
    </citation>
    <scope>NUCLEOTIDE SEQUENCE [LARGE SCALE GENOMIC DNA]</scope>
    <source>
        <strain evidence="6 7">VRECD0157</strain>
    </source>
</reference>
<protein>
    <recommendedName>
        <fullName evidence="1">Stage 0 sporulation protein A homolog</fullName>
    </recommendedName>
</protein>
<feature type="domain" description="Response regulatory" evidence="4">
    <location>
        <begin position="3"/>
        <end position="118"/>
    </location>
</feature>
<dbReference type="AlphaFoldDB" id="A0A9X8WRV2"/>
<dbReference type="EMBL" id="FUPS01000014">
    <property type="protein sequence ID" value="SJT01024.1"/>
    <property type="molecule type" value="Genomic_DNA"/>
</dbReference>
<evidence type="ECO:0000313" key="7">
    <source>
        <dbReference type="Proteomes" id="UP000189137"/>
    </source>
</evidence>
<evidence type="ECO:0000256" key="1">
    <source>
        <dbReference type="ARBA" id="ARBA00018672"/>
    </source>
</evidence>
<feature type="domain" description="HTH LytTR-type" evidence="5">
    <location>
        <begin position="128"/>
        <end position="228"/>
    </location>
</feature>
<dbReference type="SMART" id="SM00448">
    <property type="entry name" value="REC"/>
    <property type="match status" value="1"/>
</dbReference>
<dbReference type="RefSeq" id="WP_021402208.1">
    <property type="nucleotide sequence ID" value="NZ_CAADAQ010000012.1"/>
</dbReference>
<dbReference type="Gene3D" id="3.40.50.2300">
    <property type="match status" value="1"/>
</dbReference>
<feature type="modified residue" description="4-aspartylphosphate" evidence="3">
    <location>
        <position position="55"/>
    </location>
</feature>
<dbReference type="GO" id="GO:0000156">
    <property type="term" value="F:phosphorelay response regulator activity"/>
    <property type="evidence" value="ECO:0007669"/>
    <property type="project" value="InterPro"/>
</dbReference>
<gene>
    <name evidence="6" type="primary">lytR_4</name>
    <name evidence="6" type="ORF">SAMEA3375112_03421</name>
</gene>
<dbReference type="PANTHER" id="PTHR37299">
    <property type="entry name" value="TRANSCRIPTIONAL REGULATOR-RELATED"/>
    <property type="match status" value="1"/>
</dbReference>
<proteinExistence type="predicted"/>